<keyword evidence="2" id="KW-1185">Reference proteome</keyword>
<proteinExistence type="predicted"/>
<dbReference type="RefSeq" id="WP_203656475.1">
    <property type="nucleotide sequence ID" value="NZ_BAAAZM010000004.1"/>
</dbReference>
<dbReference type="AlphaFoldDB" id="A0A8J3J3E3"/>
<evidence type="ECO:0008006" key="3">
    <source>
        <dbReference type="Google" id="ProtNLM"/>
    </source>
</evidence>
<sequence length="503" mass="55347">MGRRERHPGHRRRPLLHVDTAKPAQILHFSNTGAALGGTIAGPGRDWIPTALAIDHQGNLLVGDNGPHRQVYTYANLSGTPTLARTLGQRGGIGSGTPGLVTPQKLFGIVGVGADQAGNVYVGMHEYGTVLRAFDPAGKLVWELIGRGFVDSADFDPASDGADVHSKQNHYRIDHGKPAGSDATWVGYSLDSVRYPQDPRLFLPAQHHHATSPFLLRRNGSLYMYLTGMYSYHLVVYKFDGEIARPAGMFAKSRWAGDEPAWPPNQPASGEWIWRDTNGNGAFEAGEYSQPATVANAPSGWVWHVDTNADVWQGGDRLLRRFPLQGYDSHANPVYTYASAVSYALPAPFTKVMRLHYDPATDVMYLSGYTAAAPYDNAHWKELGRVLARYDRWKTGNRTATWTVDLPWDVTSDPMVTMVGLAVAGEYLFTVGIATRGQVWVWKQSDGSAVGTWQPGANVGGVERTGWVDIPYGVTAMRRSNGDYLVNVEDDLLNKVLLYRWRP</sequence>
<dbReference type="InterPro" id="IPR011042">
    <property type="entry name" value="6-blade_b-propeller_TolB-like"/>
</dbReference>
<reference evidence="1" key="1">
    <citation type="submission" date="2021-01" db="EMBL/GenBank/DDBJ databases">
        <title>Whole genome shotgun sequence of Actinocatenispora rupis NBRC 107355.</title>
        <authorList>
            <person name="Komaki H."/>
            <person name="Tamura T."/>
        </authorList>
    </citation>
    <scope>NUCLEOTIDE SEQUENCE</scope>
    <source>
        <strain evidence="1">NBRC 107355</strain>
    </source>
</reference>
<organism evidence="1 2">
    <name type="scientific">Actinocatenispora rupis</name>
    <dbReference type="NCBI Taxonomy" id="519421"/>
    <lineage>
        <taxon>Bacteria</taxon>
        <taxon>Bacillati</taxon>
        <taxon>Actinomycetota</taxon>
        <taxon>Actinomycetes</taxon>
        <taxon>Micromonosporales</taxon>
        <taxon>Micromonosporaceae</taxon>
        <taxon>Actinocatenispora</taxon>
    </lineage>
</organism>
<comment type="caution">
    <text evidence="1">The sequence shown here is derived from an EMBL/GenBank/DDBJ whole genome shotgun (WGS) entry which is preliminary data.</text>
</comment>
<dbReference type="EMBL" id="BOMB01000010">
    <property type="protein sequence ID" value="GID10876.1"/>
    <property type="molecule type" value="Genomic_DNA"/>
</dbReference>
<dbReference type="SUPFAM" id="SSF75011">
    <property type="entry name" value="3-carboxy-cis,cis-mucoante lactonizing enzyme"/>
    <property type="match status" value="1"/>
</dbReference>
<protein>
    <recommendedName>
        <fullName evidence="3">NHL repeat-containing protein</fullName>
    </recommendedName>
</protein>
<accession>A0A8J3J3E3</accession>
<gene>
    <name evidence="1" type="ORF">Aru02nite_17650</name>
</gene>
<evidence type="ECO:0000313" key="2">
    <source>
        <dbReference type="Proteomes" id="UP000612808"/>
    </source>
</evidence>
<dbReference type="Gene3D" id="2.120.10.30">
    <property type="entry name" value="TolB, C-terminal domain"/>
    <property type="match status" value="1"/>
</dbReference>
<evidence type="ECO:0000313" key="1">
    <source>
        <dbReference type="EMBL" id="GID10876.1"/>
    </source>
</evidence>
<name>A0A8J3J3E3_9ACTN</name>
<dbReference type="Proteomes" id="UP000612808">
    <property type="component" value="Unassembled WGS sequence"/>
</dbReference>